<evidence type="ECO:0000313" key="1">
    <source>
        <dbReference type="EMBL" id="TDR16745.1"/>
    </source>
</evidence>
<name>A0A4R6XBV6_9GAMM</name>
<proteinExistence type="predicted"/>
<sequence length="55" mass="6297">MKPQTIQIFLPEGSPISVKEVELTNRLIKIIWFPRTAIVVVNAYYADSIKSHLKV</sequence>
<accession>A0A4R6XBV6</accession>
<evidence type="ECO:0000313" key="2">
    <source>
        <dbReference type="Proteomes" id="UP000295724"/>
    </source>
</evidence>
<gene>
    <name evidence="1" type="ORF">C8D91_2651</name>
</gene>
<dbReference type="RefSeq" id="WP_162846910.1">
    <property type="nucleotide sequence ID" value="NZ_NIHB01000005.1"/>
</dbReference>
<dbReference type="AlphaFoldDB" id="A0A4R6XBV6"/>
<dbReference type="EMBL" id="SNZB01000007">
    <property type="protein sequence ID" value="TDR16745.1"/>
    <property type="molecule type" value="Genomic_DNA"/>
</dbReference>
<organism evidence="1 2">
    <name type="scientific">Marinicella litoralis</name>
    <dbReference type="NCBI Taxonomy" id="644220"/>
    <lineage>
        <taxon>Bacteria</taxon>
        <taxon>Pseudomonadati</taxon>
        <taxon>Pseudomonadota</taxon>
        <taxon>Gammaproteobacteria</taxon>
        <taxon>Lysobacterales</taxon>
        <taxon>Marinicellaceae</taxon>
        <taxon>Marinicella</taxon>
    </lineage>
</organism>
<keyword evidence="2" id="KW-1185">Reference proteome</keyword>
<protein>
    <submittedName>
        <fullName evidence="1">Uncharacterized protein</fullName>
    </submittedName>
</protein>
<comment type="caution">
    <text evidence="1">The sequence shown here is derived from an EMBL/GenBank/DDBJ whole genome shotgun (WGS) entry which is preliminary data.</text>
</comment>
<reference evidence="1 2" key="1">
    <citation type="submission" date="2019-03" db="EMBL/GenBank/DDBJ databases">
        <title>Genomic Encyclopedia of Type Strains, Phase IV (KMG-IV): sequencing the most valuable type-strain genomes for metagenomic binning, comparative biology and taxonomic classification.</title>
        <authorList>
            <person name="Goeker M."/>
        </authorList>
    </citation>
    <scope>NUCLEOTIDE SEQUENCE [LARGE SCALE GENOMIC DNA]</scope>
    <source>
        <strain evidence="1 2">DSM 25488</strain>
    </source>
</reference>
<dbReference type="Proteomes" id="UP000295724">
    <property type="component" value="Unassembled WGS sequence"/>
</dbReference>